<evidence type="ECO:0000259" key="6">
    <source>
        <dbReference type="PROSITE" id="PS50893"/>
    </source>
</evidence>
<feature type="transmembrane region" description="Helical" evidence="5">
    <location>
        <begin position="249"/>
        <end position="267"/>
    </location>
</feature>
<keyword evidence="9" id="KW-1185">Reference proteome</keyword>
<evidence type="ECO:0000313" key="9">
    <source>
        <dbReference type="Proteomes" id="UP000784880"/>
    </source>
</evidence>
<dbReference type="RefSeq" id="WP_217069300.1">
    <property type="nucleotide sequence ID" value="NZ_JAHQCS010000180.1"/>
</dbReference>
<organism evidence="8 9">
    <name type="scientific">Evansella tamaricis</name>
    <dbReference type="NCBI Taxonomy" id="2069301"/>
    <lineage>
        <taxon>Bacteria</taxon>
        <taxon>Bacillati</taxon>
        <taxon>Bacillota</taxon>
        <taxon>Bacilli</taxon>
        <taxon>Bacillales</taxon>
        <taxon>Bacillaceae</taxon>
        <taxon>Evansella</taxon>
    </lineage>
</organism>
<keyword evidence="3 5" id="KW-1133">Transmembrane helix</keyword>
<comment type="caution">
    <text evidence="8">The sequence shown here is derived from an EMBL/GenBank/DDBJ whole genome shotgun (WGS) entry which is preliminary data.</text>
</comment>
<dbReference type="InterPro" id="IPR017871">
    <property type="entry name" value="ABC_transporter-like_CS"/>
</dbReference>
<evidence type="ECO:0000259" key="7">
    <source>
        <dbReference type="PROSITE" id="PS50929"/>
    </source>
</evidence>
<dbReference type="Pfam" id="PF00005">
    <property type="entry name" value="ABC_tran"/>
    <property type="match status" value="1"/>
</dbReference>
<feature type="domain" description="ABC transporter" evidence="6">
    <location>
        <begin position="340"/>
        <end position="569"/>
    </location>
</feature>
<dbReference type="PROSITE" id="PS00211">
    <property type="entry name" value="ABC_TRANSPORTER_1"/>
    <property type="match status" value="1"/>
</dbReference>
<dbReference type="InterPro" id="IPR014223">
    <property type="entry name" value="ABC_CydC/D"/>
</dbReference>
<feature type="transmembrane region" description="Helical" evidence="5">
    <location>
        <begin position="156"/>
        <end position="179"/>
    </location>
</feature>
<dbReference type="EMBL" id="JAHQCS010000180">
    <property type="protein sequence ID" value="MBU9714600.1"/>
    <property type="molecule type" value="Genomic_DNA"/>
</dbReference>
<dbReference type="PANTHER" id="PTHR24221:SF653">
    <property type="entry name" value="TRANSPORT ATP-BINDING PROTEIN CYDC"/>
    <property type="match status" value="1"/>
</dbReference>
<comment type="subcellular location">
    <subcellularLocation>
        <location evidence="1">Membrane</location>
        <topology evidence="1">Multi-pass membrane protein</topology>
    </subcellularLocation>
</comment>
<feature type="transmembrane region" description="Helical" evidence="5">
    <location>
        <begin position="20"/>
        <end position="40"/>
    </location>
</feature>
<evidence type="ECO:0000256" key="3">
    <source>
        <dbReference type="ARBA" id="ARBA00022989"/>
    </source>
</evidence>
<evidence type="ECO:0000256" key="2">
    <source>
        <dbReference type="ARBA" id="ARBA00022692"/>
    </source>
</evidence>
<feature type="transmembrane region" description="Helical" evidence="5">
    <location>
        <begin position="52"/>
        <end position="72"/>
    </location>
</feature>
<name>A0ABS6JML2_9BACI</name>
<dbReference type="PROSITE" id="PS50893">
    <property type="entry name" value="ABC_TRANSPORTER_2"/>
    <property type="match status" value="1"/>
</dbReference>
<protein>
    <submittedName>
        <fullName evidence="8">Thiol reductant ABC exporter subunit CydC</fullName>
    </submittedName>
</protein>
<gene>
    <name evidence="8" type="primary">cydC</name>
    <name evidence="8" type="ORF">KS419_22915</name>
</gene>
<dbReference type="Pfam" id="PF00664">
    <property type="entry name" value="ABC_membrane"/>
    <property type="match status" value="1"/>
</dbReference>
<dbReference type="InterPro" id="IPR003439">
    <property type="entry name" value="ABC_transporter-like_ATP-bd"/>
</dbReference>
<keyword evidence="4 5" id="KW-0472">Membrane</keyword>
<reference evidence="8 9" key="1">
    <citation type="submission" date="2021-06" db="EMBL/GenBank/DDBJ databases">
        <title>Bacillus sp. RD4P76, an endophyte from a halophyte.</title>
        <authorList>
            <person name="Sun J.-Q."/>
        </authorList>
    </citation>
    <scope>NUCLEOTIDE SEQUENCE [LARGE SCALE GENOMIC DNA]</scope>
    <source>
        <strain evidence="8 9">CGMCC 1.15917</strain>
    </source>
</reference>
<evidence type="ECO:0000313" key="8">
    <source>
        <dbReference type="EMBL" id="MBU9714600.1"/>
    </source>
</evidence>
<dbReference type="Proteomes" id="UP000784880">
    <property type="component" value="Unassembled WGS sequence"/>
</dbReference>
<dbReference type="InterPro" id="IPR039421">
    <property type="entry name" value="Type_1_exporter"/>
</dbReference>
<dbReference type="CDD" id="cd03228">
    <property type="entry name" value="ABCC_MRP_Like"/>
    <property type="match status" value="1"/>
</dbReference>
<evidence type="ECO:0000256" key="4">
    <source>
        <dbReference type="ARBA" id="ARBA00023136"/>
    </source>
</evidence>
<dbReference type="SMART" id="SM00382">
    <property type="entry name" value="AAA"/>
    <property type="match status" value="1"/>
</dbReference>
<accession>A0ABS6JML2</accession>
<dbReference type="CDD" id="cd18585">
    <property type="entry name" value="ABC_6TM_CydC"/>
    <property type="match status" value="1"/>
</dbReference>
<dbReference type="NCBIfam" id="TIGR02868">
    <property type="entry name" value="CydC"/>
    <property type="match status" value="1"/>
</dbReference>
<dbReference type="InterPro" id="IPR003593">
    <property type="entry name" value="AAA+_ATPase"/>
</dbReference>
<dbReference type="PANTHER" id="PTHR24221">
    <property type="entry name" value="ATP-BINDING CASSETTE SUB-FAMILY B"/>
    <property type="match status" value="1"/>
</dbReference>
<dbReference type="InterPro" id="IPR011527">
    <property type="entry name" value="ABC1_TM_dom"/>
</dbReference>
<feature type="domain" description="ABC transmembrane type-1" evidence="7">
    <location>
        <begin position="19"/>
        <end position="302"/>
    </location>
</feature>
<keyword evidence="2 5" id="KW-0812">Transmembrane</keyword>
<proteinExistence type="predicted"/>
<evidence type="ECO:0000256" key="5">
    <source>
        <dbReference type="SAM" id="Phobius"/>
    </source>
</evidence>
<sequence>MNDLRRIVTLMLVEKKDILLSILLGFLAGIAAVGLFANSGYLISKAAITPPLYVLTISIAMLKFFSFTRALSRYGERFFSHRATFTILSNLRVHFFEKLEPLAPKIFQSYRSGDLLSRIVGDVESLQNFFLRVYYPPIVMVIVFLSTIFFTSFFSMAVAVVLMVGLLLTGFFIPLAFAWRQERLVIQLRERRAGLSTETTEFLYGFRDLKLHQKLSVKERELVEASNAYLKEQDKDSVQQLFSQSFNQLISLAVSWFILGMGAYFVAEGQLDGVFLAMLVMIALTVFENATPMAAFPSHFEDSKRASKRLFSVVDKDKKNRDPICQVPLKRLDPSSPLSIKMERVTFHYPDETRPTLKEVSLTIPAGTKTAIVGPSGSGKSTLLQLILKVYERVSGEIQLGNTPIEQLDEKSIWNCTNVILQSNHFFYGTIRENLQLARDGLLDEEMVIALSKVKLERFSLDDLVLEKGENLSGGEKQRLAIARALLKGSRLWLMDEPTSSVDSLTEQVIYNNLFHNDQGDTFILVSHRLTGLEKMDQIIVMEDGKIVESGTFDKLMEKKGYFYELKEIEASVF</sequence>
<feature type="transmembrane region" description="Helical" evidence="5">
    <location>
        <begin position="133"/>
        <end position="150"/>
    </location>
</feature>
<evidence type="ECO:0000256" key="1">
    <source>
        <dbReference type="ARBA" id="ARBA00004141"/>
    </source>
</evidence>
<dbReference type="PROSITE" id="PS50929">
    <property type="entry name" value="ABC_TM1F"/>
    <property type="match status" value="1"/>
</dbReference>